<reference evidence="4" key="1">
    <citation type="submission" date="2019-02" db="EMBL/GenBank/DDBJ databases">
        <title>Draft genome of the type strain Pelomonas aquatica CCUG 52575T.</title>
        <authorList>
            <person name="Gomila M."/>
            <person name="Lalucat J."/>
        </authorList>
    </citation>
    <scope>NUCLEOTIDE SEQUENCE</scope>
    <source>
        <strain evidence="4">CCUG 52575</strain>
    </source>
</reference>
<dbReference type="InterPro" id="IPR011042">
    <property type="entry name" value="6-blade_b-propeller_TolB-like"/>
</dbReference>
<dbReference type="EMBL" id="SGUG01000021">
    <property type="protein sequence ID" value="MDG0863715.1"/>
    <property type="molecule type" value="Genomic_DNA"/>
</dbReference>
<dbReference type="GO" id="GO:0006508">
    <property type="term" value="P:proteolysis"/>
    <property type="evidence" value="ECO:0007669"/>
    <property type="project" value="InterPro"/>
</dbReference>
<comment type="caution">
    <text evidence="4">The sequence shown here is derived from an EMBL/GenBank/DDBJ whole genome shotgun (WGS) entry which is preliminary data.</text>
</comment>
<dbReference type="InterPro" id="IPR029058">
    <property type="entry name" value="AB_hydrolase_fold"/>
</dbReference>
<dbReference type="Gene3D" id="2.120.10.30">
    <property type="entry name" value="TolB, C-terminal domain"/>
    <property type="match status" value="1"/>
</dbReference>
<evidence type="ECO:0000313" key="4">
    <source>
        <dbReference type="EMBL" id="MDG0863715.1"/>
    </source>
</evidence>
<dbReference type="Gene3D" id="3.40.50.1820">
    <property type="entry name" value="alpha/beta hydrolase"/>
    <property type="match status" value="1"/>
</dbReference>
<dbReference type="AlphaFoldDB" id="A0A9X4R5H2"/>
<dbReference type="Pfam" id="PF00326">
    <property type="entry name" value="Peptidase_S9"/>
    <property type="match status" value="1"/>
</dbReference>
<dbReference type="GO" id="GO:0004252">
    <property type="term" value="F:serine-type endopeptidase activity"/>
    <property type="evidence" value="ECO:0007669"/>
    <property type="project" value="TreeGrafter"/>
</dbReference>
<keyword evidence="2" id="KW-0732">Signal</keyword>
<dbReference type="InterPro" id="IPR001375">
    <property type="entry name" value="Peptidase_S9_cat"/>
</dbReference>
<evidence type="ECO:0000256" key="2">
    <source>
        <dbReference type="SAM" id="SignalP"/>
    </source>
</evidence>
<organism evidence="4 5">
    <name type="scientific">Pelomonas aquatica</name>
    <dbReference type="NCBI Taxonomy" id="431058"/>
    <lineage>
        <taxon>Bacteria</taxon>
        <taxon>Pseudomonadati</taxon>
        <taxon>Pseudomonadota</taxon>
        <taxon>Betaproteobacteria</taxon>
        <taxon>Burkholderiales</taxon>
        <taxon>Sphaerotilaceae</taxon>
        <taxon>Roseateles</taxon>
    </lineage>
</organism>
<evidence type="ECO:0000256" key="1">
    <source>
        <dbReference type="ARBA" id="ARBA00022801"/>
    </source>
</evidence>
<dbReference type="SUPFAM" id="SSF53474">
    <property type="entry name" value="alpha/beta-Hydrolases"/>
    <property type="match status" value="1"/>
</dbReference>
<gene>
    <name evidence="4" type="ORF">EXJ73_14715</name>
</gene>
<name>A0A9X4R5H2_9BURK</name>
<dbReference type="SUPFAM" id="SSF82171">
    <property type="entry name" value="DPP6 N-terminal domain-like"/>
    <property type="match status" value="1"/>
</dbReference>
<keyword evidence="5" id="KW-1185">Reference proteome</keyword>
<proteinExistence type="predicted"/>
<accession>A0A9X4R5H2</accession>
<feature type="chain" id="PRO_5040751880" description="Peptidase S9 prolyl oligopeptidase catalytic domain-containing protein" evidence="2">
    <location>
        <begin position="25"/>
        <end position="779"/>
    </location>
</feature>
<feature type="signal peptide" evidence="2">
    <location>
        <begin position="1"/>
        <end position="24"/>
    </location>
</feature>
<keyword evidence="1" id="KW-0378">Hydrolase</keyword>
<dbReference type="RefSeq" id="WP_277583829.1">
    <property type="nucleotide sequence ID" value="NZ_JBHSRN010000013.1"/>
</dbReference>
<dbReference type="Proteomes" id="UP001152766">
    <property type="component" value="Unassembled WGS sequence"/>
</dbReference>
<dbReference type="PANTHER" id="PTHR42776">
    <property type="entry name" value="SERINE PEPTIDASE S9 FAMILY MEMBER"/>
    <property type="match status" value="1"/>
</dbReference>
<sequence length="779" mass="87394">MIMRLFWLAFASALLAGGGSAAFAQTSAGPSVRDLVEFTKIVQPRHRTAEALRRQVSPDGTRAFIVVRRGNVSTDRNHYEIQLLTLKPEALTAARPPTPETVFAFDSDQDNYEEDQAVQQVRWLDDRSLSFLGRVQDGFNQAYRLDLQTGVLTRLTQEAAPVVSFEISKDGRRMVYAVQVPNPPMQNGARSIVIGNQSFWTVRWGQQRLQSQLRKYRFFVADLDTSAKPRPLGEPFFEANIAKPTANISPDGRWAVLPRFEPDRTEGWSRVYPLVQEFVTRFAQTISEDPLHYYSAALVRTSRRMTAWRLDDGKEQSILDAPDDALPGFIQYRTDRLWQGGGASVILTGTHLPLDPDGATSRASHVIEYWPDTGRWQVVARMSGRVMSAQATTNGFVVVDGDKRRRFQRVETAGWREVPDAMPLAEDAGSGWSLRIAQSLNEPPDVFAQGPKGQSIRMTHLNPQFRTATWGVMKPYAWRDAQGREWHGGYMRPDQGAPRGKLPLVIQTYTYEPETFYLDGPNFTSGFTSAYPGRALLREGIMVLAMNFRPEGAEALKADGQSKLSQFYDGVRAAVNTLVKDGLVDPDKVGIIGFSTTGEMTLNLLTFSDLKIRAATLADGDTNTLFNYSVAYGVEAWNQMERMNRGLPYGPSRAEWLRNDPSMNTDCIRAAVRIESYGVPVYGNYDTYALLRRQFKPVEMVLIPGGAHSLSMPSERMISLQGNLDWYSFWLAGGERTTPMLAGETSMSLKAQYASWRQMRAMKADHDAKPRCEREPSRG</sequence>
<dbReference type="PANTHER" id="PTHR42776:SF27">
    <property type="entry name" value="DIPEPTIDYL PEPTIDASE FAMILY MEMBER 6"/>
    <property type="match status" value="1"/>
</dbReference>
<evidence type="ECO:0000259" key="3">
    <source>
        <dbReference type="Pfam" id="PF00326"/>
    </source>
</evidence>
<evidence type="ECO:0000313" key="5">
    <source>
        <dbReference type="Proteomes" id="UP001152766"/>
    </source>
</evidence>
<feature type="domain" description="Peptidase S9 prolyl oligopeptidase catalytic" evidence="3">
    <location>
        <begin position="560"/>
        <end position="731"/>
    </location>
</feature>
<protein>
    <recommendedName>
        <fullName evidence="3">Peptidase S9 prolyl oligopeptidase catalytic domain-containing protein</fullName>
    </recommendedName>
</protein>